<accession>A0A370Q963</accession>
<comment type="subcellular location">
    <subcellularLocation>
        <location evidence="1">Cell inner membrane</location>
    </subcellularLocation>
</comment>
<keyword evidence="9 10" id="KW-0472">Membrane</keyword>
<feature type="transmembrane region" description="Helical" evidence="10">
    <location>
        <begin position="12"/>
        <end position="33"/>
    </location>
</feature>
<reference evidence="12 13" key="1">
    <citation type="submission" date="2018-07" db="EMBL/GenBank/DDBJ databases">
        <title>Genomic Encyclopedia of Type Strains, Phase IV (KMG-IV): sequencing the most valuable type-strain genomes for metagenomic binning, comparative biology and taxonomic classification.</title>
        <authorList>
            <person name="Goeker M."/>
        </authorList>
    </citation>
    <scope>NUCLEOTIDE SEQUENCE [LARGE SCALE GENOMIC DNA]</scope>
    <source>
        <strain evidence="12 13">DSM 103736</strain>
    </source>
</reference>
<evidence type="ECO:0000256" key="5">
    <source>
        <dbReference type="ARBA" id="ARBA00022519"/>
    </source>
</evidence>
<name>A0A370Q963_9GAMM</name>
<comment type="similarity">
    <text evidence="2">Belongs to the GSP C family.</text>
</comment>
<evidence type="ECO:0000259" key="11">
    <source>
        <dbReference type="Pfam" id="PF11356"/>
    </source>
</evidence>
<evidence type="ECO:0000256" key="8">
    <source>
        <dbReference type="ARBA" id="ARBA00022989"/>
    </source>
</evidence>
<dbReference type="GO" id="GO:0015627">
    <property type="term" value="C:type II protein secretion system complex"/>
    <property type="evidence" value="ECO:0007669"/>
    <property type="project" value="InterPro"/>
</dbReference>
<dbReference type="AlphaFoldDB" id="A0A370Q963"/>
<evidence type="ECO:0000256" key="10">
    <source>
        <dbReference type="SAM" id="Phobius"/>
    </source>
</evidence>
<keyword evidence="8 10" id="KW-1133">Transmembrane helix</keyword>
<proteinExistence type="inferred from homology"/>
<evidence type="ECO:0000256" key="4">
    <source>
        <dbReference type="ARBA" id="ARBA00022475"/>
    </source>
</evidence>
<feature type="domain" description="Type II secretion system protein GspC N-terminal" evidence="11">
    <location>
        <begin position="20"/>
        <end position="136"/>
    </location>
</feature>
<protein>
    <submittedName>
        <fullName evidence="12">Type II secretion system protein C (GspC)</fullName>
    </submittedName>
</protein>
<keyword evidence="6 10" id="KW-0812">Transmembrane</keyword>
<keyword evidence="5" id="KW-0997">Cell inner membrane</keyword>
<keyword evidence="4" id="KW-1003">Cell membrane</keyword>
<organism evidence="12 13">
    <name type="scientific">Enterobacillus tribolii</name>
    <dbReference type="NCBI Taxonomy" id="1487935"/>
    <lineage>
        <taxon>Bacteria</taxon>
        <taxon>Pseudomonadati</taxon>
        <taxon>Pseudomonadota</taxon>
        <taxon>Gammaproteobacteria</taxon>
        <taxon>Enterobacterales</taxon>
        <taxon>Hafniaceae</taxon>
        <taxon>Enterobacillus</taxon>
    </lineage>
</organism>
<dbReference type="Proteomes" id="UP000254848">
    <property type="component" value="Unassembled WGS sequence"/>
</dbReference>
<keyword evidence="7" id="KW-0653">Protein transport</keyword>
<dbReference type="InterPro" id="IPR036034">
    <property type="entry name" value="PDZ_sf"/>
</dbReference>
<dbReference type="EMBL" id="QRAP01000013">
    <property type="protein sequence ID" value="RDK84590.1"/>
    <property type="molecule type" value="Genomic_DNA"/>
</dbReference>
<dbReference type="NCBIfam" id="TIGR01713">
    <property type="entry name" value="typeII_sec_gspC"/>
    <property type="match status" value="1"/>
</dbReference>
<dbReference type="Gene3D" id="2.30.42.10">
    <property type="match status" value="1"/>
</dbReference>
<evidence type="ECO:0000313" key="12">
    <source>
        <dbReference type="EMBL" id="RDK84590.1"/>
    </source>
</evidence>
<keyword evidence="13" id="KW-1185">Reference proteome</keyword>
<dbReference type="GO" id="GO:0005886">
    <property type="term" value="C:plasma membrane"/>
    <property type="evidence" value="ECO:0007669"/>
    <property type="project" value="UniProtKB-SubCell"/>
</dbReference>
<evidence type="ECO:0000256" key="3">
    <source>
        <dbReference type="ARBA" id="ARBA00022448"/>
    </source>
</evidence>
<comment type="caution">
    <text evidence="12">The sequence shown here is derived from an EMBL/GenBank/DDBJ whole genome shotgun (WGS) entry which is preliminary data.</text>
</comment>
<dbReference type="GO" id="GO:0015628">
    <property type="term" value="P:protein secretion by the type II secretion system"/>
    <property type="evidence" value="ECO:0007669"/>
    <property type="project" value="InterPro"/>
</dbReference>
<sequence>MKQELSALIPPLLRVLTGVLLAWAAWLSAQISWQLIFPPESVAVPSPAGKTAPPPALSRGLFGAAATTEETPVSPALSPTTLPLTLTGLVASSDARLALAVIQYQGKQASYATGDTLPAGGARIRQITPEGVVLTEGAGTTMLRYSRAAAQQGKPVPGDLKRQLTQRPAEIADYLTVAPVREGGELRGYRINPGRKPDLFSKLGFEPGDLAVSINGADLSDNQQAQQILLQLPQLRTLTVSVERDGQRYDISVSLDEGS</sequence>
<evidence type="ECO:0000256" key="9">
    <source>
        <dbReference type="ARBA" id="ARBA00023136"/>
    </source>
</evidence>
<evidence type="ECO:0000313" key="13">
    <source>
        <dbReference type="Proteomes" id="UP000254848"/>
    </source>
</evidence>
<gene>
    <name evidence="12" type="ORF">C8D90_11369</name>
</gene>
<evidence type="ECO:0000256" key="1">
    <source>
        <dbReference type="ARBA" id="ARBA00004533"/>
    </source>
</evidence>
<dbReference type="InterPro" id="IPR001639">
    <property type="entry name" value="T2SS_protein-GspC"/>
</dbReference>
<keyword evidence="3" id="KW-0813">Transport</keyword>
<evidence type="ECO:0000256" key="2">
    <source>
        <dbReference type="ARBA" id="ARBA00007986"/>
    </source>
</evidence>
<dbReference type="Pfam" id="PF11356">
    <property type="entry name" value="T2SSC"/>
    <property type="match status" value="1"/>
</dbReference>
<dbReference type="RefSeq" id="WP_162844433.1">
    <property type="nucleotide sequence ID" value="NZ_QRAP01000013.1"/>
</dbReference>
<dbReference type="SUPFAM" id="SSF50156">
    <property type="entry name" value="PDZ domain-like"/>
    <property type="match status" value="1"/>
</dbReference>
<dbReference type="Gene3D" id="2.30.30.830">
    <property type="match status" value="1"/>
</dbReference>
<evidence type="ECO:0000256" key="7">
    <source>
        <dbReference type="ARBA" id="ARBA00022927"/>
    </source>
</evidence>
<evidence type="ECO:0000256" key="6">
    <source>
        <dbReference type="ARBA" id="ARBA00022692"/>
    </source>
</evidence>
<dbReference type="InterPro" id="IPR024961">
    <property type="entry name" value="T2SS_GspC_N"/>
</dbReference>